<sequence length="90" mass="10054">MHTLPSKTPSTTFIDVPYEVVLEAALGRFEDTKIKVEQHVLLGDRIVVSSASFEGYWYIPNDPVLTRNGTVPRAVFQPDTAASFTYHGTR</sequence>
<evidence type="ECO:0000313" key="1">
    <source>
        <dbReference type="EMBL" id="NEK87539.1"/>
    </source>
</evidence>
<accession>A0A6L9W6U9</accession>
<organism evidence="1 2">
    <name type="scientific">Blastococcus saxobsidens</name>
    <dbReference type="NCBI Taxonomy" id="138336"/>
    <lineage>
        <taxon>Bacteria</taxon>
        <taxon>Bacillati</taxon>
        <taxon>Actinomycetota</taxon>
        <taxon>Actinomycetes</taxon>
        <taxon>Geodermatophilales</taxon>
        <taxon>Geodermatophilaceae</taxon>
        <taxon>Blastococcus</taxon>
    </lineage>
</organism>
<dbReference type="Proteomes" id="UP000479241">
    <property type="component" value="Unassembled WGS sequence"/>
</dbReference>
<dbReference type="AlphaFoldDB" id="A0A6L9W6U9"/>
<proteinExistence type="predicted"/>
<comment type="caution">
    <text evidence="1">The sequence shown here is derived from an EMBL/GenBank/DDBJ whole genome shotgun (WGS) entry which is preliminary data.</text>
</comment>
<dbReference type="EMBL" id="JAAGWG010000035">
    <property type="protein sequence ID" value="NEK87539.1"/>
    <property type="molecule type" value="Genomic_DNA"/>
</dbReference>
<name>A0A6L9W6U9_9ACTN</name>
<evidence type="ECO:0000313" key="2">
    <source>
        <dbReference type="Proteomes" id="UP000479241"/>
    </source>
</evidence>
<gene>
    <name evidence="1" type="ORF">GCU60_17495</name>
</gene>
<reference evidence="1 2" key="1">
    <citation type="submission" date="2019-12" db="EMBL/GenBank/DDBJ databases">
        <title>the WGS of Blastococcus saxobsidens 67B17.</title>
        <authorList>
            <person name="Jiang Z."/>
        </authorList>
    </citation>
    <scope>NUCLEOTIDE SEQUENCE [LARGE SCALE GENOMIC DNA]</scope>
    <source>
        <strain evidence="1 2">67B17</strain>
    </source>
</reference>
<dbReference type="RefSeq" id="WP_163207614.1">
    <property type="nucleotide sequence ID" value="NZ_JAAGWG010000035.1"/>
</dbReference>
<protein>
    <submittedName>
        <fullName evidence="1">Uncharacterized protein</fullName>
    </submittedName>
</protein>